<evidence type="ECO:0000313" key="2">
    <source>
        <dbReference type="EMBL" id="MPM10828.1"/>
    </source>
</evidence>
<sequence length="160" mass="19003">MDKGYKIAYCKDAYASESRSLNMSEEKKRKVRIAAGGVQAVWRLRRMANLFKFPVLAFQFISHRILRWTVTPIFLFLLLPLNLVLALTESTPLYYLLLVFQVLFYLMSIVGKINEDKKIRNKIFFVPYYFIFMNMNVIRGFFYLSKKRGDGTWEKSKRNK</sequence>
<protein>
    <recommendedName>
        <fullName evidence="3">Glycosyltransferase 2-like domain-containing protein</fullName>
    </recommendedName>
</protein>
<accession>A0A644X4V1</accession>
<name>A0A644X4V1_9ZZZZ</name>
<dbReference type="AlphaFoldDB" id="A0A644X4V1"/>
<evidence type="ECO:0000256" key="1">
    <source>
        <dbReference type="SAM" id="Phobius"/>
    </source>
</evidence>
<feature type="transmembrane region" description="Helical" evidence="1">
    <location>
        <begin position="93"/>
        <end position="111"/>
    </location>
</feature>
<gene>
    <name evidence="2" type="ORF">SDC9_57163</name>
</gene>
<proteinExistence type="predicted"/>
<evidence type="ECO:0008006" key="3">
    <source>
        <dbReference type="Google" id="ProtNLM"/>
    </source>
</evidence>
<keyword evidence="1" id="KW-1133">Transmembrane helix</keyword>
<reference evidence="2" key="1">
    <citation type="submission" date="2019-08" db="EMBL/GenBank/DDBJ databases">
        <authorList>
            <person name="Kucharzyk K."/>
            <person name="Murdoch R.W."/>
            <person name="Higgins S."/>
            <person name="Loffler F."/>
        </authorList>
    </citation>
    <scope>NUCLEOTIDE SEQUENCE</scope>
</reference>
<organism evidence="2">
    <name type="scientific">bioreactor metagenome</name>
    <dbReference type="NCBI Taxonomy" id="1076179"/>
    <lineage>
        <taxon>unclassified sequences</taxon>
        <taxon>metagenomes</taxon>
        <taxon>ecological metagenomes</taxon>
    </lineage>
</organism>
<dbReference type="EMBL" id="VSSQ01001747">
    <property type="protein sequence ID" value="MPM10828.1"/>
    <property type="molecule type" value="Genomic_DNA"/>
</dbReference>
<feature type="transmembrane region" description="Helical" evidence="1">
    <location>
        <begin position="123"/>
        <end position="144"/>
    </location>
</feature>
<keyword evidence="1" id="KW-0472">Membrane</keyword>
<comment type="caution">
    <text evidence="2">The sequence shown here is derived from an EMBL/GenBank/DDBJ whole genome shotgun (WGS) entry which is preliminary data.</text>
</comment>
<keyword evidence="1" id="KW-0812">Transmembrane</keyword>
<feature type="transmembrane region" description="Helical" evidence="1">
    <location>
        <begin position="65"/>
        <end position="87"/>
    </location>
</feature>